<feature type="transmembrane region" description="Helical" evidence="2">
    <location>
        <begin position="498"/>
        <end position="515"/>
    </location>
</feature>
<sequence>MTCPRCGFDLGSVEAQRLWGLFVEADRLVAEGRARQQVGATTPAAAAATTPAAGTTSLPSAPTPTPAPAPARTWSTGSILLGLGAVCLVVAGIIFATVAWGSLGVLGRAAILLVVTALVGLAARWATRRGLDNTAEALWAVFLGFVTVDLLAAVAEGLFGLEWSDFALVSVVWTGVLVGAGVAIVRSSEAPLGRRLVSPQLVAGLAPYVSAPAVMVRLGDLGEGADLWFWAAAAALVLPLVVVAVGHRTGLRWMLWPSALLSLLLAVVLVALAIDASQAGSPVLGPTEALPTIVLAALAVGGAVVVPRLRVWLTAFAVSAALYLVGVAAQGAAWSADVVTSAAGLTAVAVLVALLAWFVVREDDWSLGTRWAAVAGGTAALLWCGAVALSNAERADEAGWFSSPSDVWVRPNELDITEGWWVLAVAVPVIAAWLATTRWPAPRLAPPEWRVPVALVAAGAAVVTAVGSSTLPFLVHAVVLVVVGAALAVALRKALWGFAIVPVGVVALAMVVVPLGGPVTAWAWGIAAAGALVCAVVGLEEPPGPRRAISAAAAGLTAFAIVATVAQVADLADVAPGAWGPIVVGVAAGLLLLTLALDELPWHRTAVEVVVAATLLVTVVREGDDLALVSLLLTIGAVASAVVGLLDDDRTHLRWVAAGLTGAAWVARLAASEVETVEAYTAPFAVAVLLAGWWHLRSHPESRTWVALTPGLLLAFLPSLPQALEDPTSLRALLLGLVAAASLAAGLVLRWGAPVIAGAAVLLVLVLANVGPTALGLQRWILIAIAGLILLVVGTTWEKRVAEGRALLVRIAALR</sequence>
<evidence type="ECO:0000256" key="2">
    <source>
        <dbReference type="SAM" id="Phobius"/>
    </source>
</evidence>
<dbReference type="InterPro" id="IPR058062">
    <property type="entry name" value="SCO7613_C"/>
</dbReference>
<feature type="transmembrane region" description="Helical" evidence="2">
    <location>
        <begin position="339"/>
        <end position="360"/>
    </location>
</feature>
<feature type="compositionally biased region" description="Low complexity" evidence="1">
    <location>
        <begin position="40"/>
        <end position="60"/>
    </location>
</feature>
<feature type="transmembrane region" description="Helical" evidence="2">
    <location>
        <begin position="677"/>
        <end position="696"/>
    </location>
</feature>
<feature type="transmembrane region" description="Helical" evidence="2">
    <location>
        <begin position="780"/>
        <end position="797"/>
    </location>
</feature>
<keyword evidence="2" id="KW-0472">Membrane</keyword>
<feature type="transmembrane region" description="Helical" evidence="2">
    <location>
        <begin position="372"/>
        <end position="392"/>
    </location>
</feature>
<evidence type="ECO:0000256" key="1">
    <source>
        <dbReference type="SAM" id="MobiDB-lite"/>
    </source>
</evidence>
<keyword evidence="2" id="KW-1133">Transmembrane helix</keyword>
<feature type="transmembrane region" description="Helical" evidence="2">
    <location>
        <begin position="653"/>
        <end position="671"/>
    </location>
</feature>
<feature type="transmembrane region" description="Helical" evidence="2">
    <location>
        <begin position="626"/>
        <end position="646"/>
    </location>
</feature>
<feature type="transmembrane region" description="Helical" evidence="2">
    <location>
        <begin position="106"/>
        <end position="126"/>
    </location>
</feature>
<organism evidence="3 4">
    <name type="scientific">Aeromicrobium phoceense</name>
    <dbReference type="NCBI Taxonomy" id="2754045"/>
    <lineage>
        <taxon>Bacteria</taxon>
        <taxon>Bacillati</taxon>
        <taxon>Actinomycetota</taxon>
        <taxon>Actinomycetes</taxon>
        <taxon>Propionibacteriales</taxon>
        <taxon>Nocardioidaceae</taxon>
        <taxon>Aeromicrobium</taxon>
    </lineage>
</organism>
<feature type="transmembrane region" description="Helical" evidence="2">
    <location>
        <begin position="79"/>
        <end position="100"/>
    </location>
</feature>
<dbReference type="NCBIfam" id="NF047321">
    <property type="entry name" value="SCO7613_CTERM"/>
    <property type="match status" value="1"/>
</dbReference>
<feature type="transmembrane region" description="Helical" evidence="2">
    <location>
        <begin position="449"/>
        <end position="467"/>
    </location>
</feature>
<feature type="transmembrane region" description="Helical" evidence="2">
    <location>
        <begin position="166"/>
        <end position="185"/>
    </location>
</feature>
<feature type="transmembrane region" description="Helical" evidence="2">
    <location>
        <begin position="419"/>
        <end position="437"/>
    </location>
</feature>
<feature type="transmembrane region" description="Helical" evidence="2">
    <location>
        <begin position="227"/>
        <end position="246"/>
    </location>
</feature>
<evidence type="ECO:0008006" key="5">
    <source>
        <dbReference type="Google" id="ProtNLM"/>
    </source>
</evidence>
<feature type="transmembrane region" description="Helical" evidence="2">
    <location>
        <begin position="578"/>
        <end position="597"/>
    </location>
</feature>
<feature type="transmembrane region" description="Helical" evidence="2">
    <location>
        <begin position="551"/>
        <end position="572"/>
    </location>
</feature>
<dbReference type="Proteomes" id="UP000550354">
    <property type="component" value="Unassembled WGS sequence"/>
</dbReference>
<dbReference type="RefSeq" id="WP_181755575.1">
    <property type="nucleotide sequence ID" value="NZ_JACEOG010000001.1"/>
</dbReference>
<feature type="transmembrane region" description="Helical" evidence="2">
    <location>
        <begin position="197"/>
        <end position="215"/>
    </location>
</feature>
<feature type="transmembrane region" description="Helical" evidence="2">
    <location>
        <begin position="138"/>
        <end position="160"/>
    </location>
</feature>
<keyword evidence="2" id="KW-0812">Transmembrane</keyword>
<dbReference type="AlphaFoldDB" id="A0A838XPA3"/>
<feature type="transmembrane region" description="Helical" evidence="2">
    <location>
        <begin position="756"/>
        <end position="774"/>
    </location>
</feature>
<protein>
    <recommendedName>
        <fullName evidence="5">DUF2157 domain-containing protein</fullName>
    </recommendedName>
</protein>
<reference evidence="3 4" key="1">
    <citation type="submission" date="2020-07" db="EMBL/GenBank/DDBJ databases">
        <title>Draft genome and description of Aeromicrobium phoceense strain Marseille-Q0843 isolated from healthy skin swab.</title>
        <authorList>
            <person name="Boxberger M."/>
            <person name="La Scola B."/>
        </authorList>
    </citation>
    <scope>NUCLEOTIDE SEQUENCE [LARGE SCALE GENOMIC DNA]</scope>
    <source>
        <strain evidence="3 4">Marseille-Q0843</strain>
    </source>
</reference>
<feature type="transmembrane region" description="Helical" evidence="2">
    <location>
        <begin position="313"/>
        <end position="333"/>
    </location>
</feature>
<dbReference type="EMBL" id="JACEOG010000001">
    <property type="protein sequence ID" value="MBA4608813.1"/>
    <property type="molecule type" value="Genomic_DNA"/>
</dbReference>
<feature type="transmembrane region" description="Helical" evidence="2">
    <location>
        <begin position="473"/>
        <end position="491"/>
    </location>
</feature>
<proteinExistence type="predicted"/>
<accession>A0A838XPA3</accession>
<keyword evidence="4" id="KW-1185">Reference proteome</keyword>
<evidence type="ECO:0000313" key="3">
    <source>
        <dbReference type="EMBL" id="MBA4608813.1"/>
    </source>
</evidence>
<feature type="transmembrane region" description="Helical" evidence="2">
    <location>
        <begin position="253"/>
        <end position="274"/>
    </location>
</feature>
<name>A0A838XPA3_9ACTN</name>
<comment type="caution">
    <text evidence="3">The sequence shown here is derived from an EMBL/GenBank/DDBJ whole genome shotgun (WGS) entry which is preliminary data.</text>
</comment>
<feature type="transmembrane region" description="Helical" evidence="2">
    <location>
        <begin position="289"/>
        <end position="306"/>
    </location>
</feature>
<feature type="transmembrane region" description="Helical" evidence="2">
    <location>
        <begin position="521"/>
        <end position="539"/>
    </location>
</feature>
<feature type="region of interest" description="Disordered" evidence="1">
    <location>
        <begin position="40"/>
        <end position="70"/>
    </location>
</feature>
<evidence type="ECO:0000313" key="4">
    <source>
        <dbReference type="Proteomes" id="UP000550354"/>
    </source>
</evidence>
<feature type="transmembrane region" description="Helical" evidence="2">
    <location>
        <begin position="730"/>
        <end position="749"/>
    </location>
</feature>
<gene>
    <name evidence="3" type="ORF">H1W00_10040</name>
</gene>